<feature type="domain" description="T6SS Phospholipase effector Tle1-like catalytic" evidence="2">
    <location>
        <begin position="14"/>
        <end position="428"/>
    </location>
</feature>
<dbReference type="PANTHER" id="PTHR33840:SF2">
    <property type="entry name" value="TLE1 PHOSPHOLIPASE DOMAIN-CONTAINING PROTEIN"/>
    <property type="match status" value="1"/>
</dbReference>
<dbReference type="GeneID" id="38113492"/>
<feature type="compositionally biased region" description="Polar residues" evidence="1">
    <location>
        <begin position="352"/>
        <end position="363"/>
    </location>
</feature>
<evidence type="ECO:0000256" key="1">
    <source>
        <dbReference type="SAM" id="MobiDB-lite"/>
    </source>
</evidence>
<reference evidence="3 4" key="1">
    <citation type="journal article" date="2018" name="IMA Fungus">
        <title>IMA Genome-F 9: Draft genome sequence of Annulohypoxylon stygium, Aspergillus mulundensis, Berkeleyomyces basicola (syn. Thielaviopsis basicola), Ceratocystis smalleyi, two Cercospora beticola strains, Coleophoma cylindrospora, Fusarium fracticaudum, Phialophora cf. hyalina, and Morchella septimelata.</title>
        <authorList>
            <person name="Wingfield B.D."/>
            <person name="Bills G.F."/>
            <person name="Dong Y."/>
            <person name="Huang W."/>
            <person name="Nel W.J."/>
            <person name="Swalarsk-Parry B.S."/>
            <person name="Vaghefi N."/>
            <person name="Wilken P.M."/>
            <person name="An Z."/>
            <person name="de Beer Z.W."/>
            <person name="De Vos L."/>
            <person name="Chen L."/>
            <person name="Duong T.A."/>
            <person name="Gao Y."/>
            <person name="Hammerbacher A."/>
            <person name="Kikkert J.R."/>
            <person name="Li Y."/>
            <person name="Li H."/>
            <person name="Li K."/>
            <person name="Li Q."/>
            <person name="Liu X."/>
            <person name="Ma X."/>
            <person name="Naidoo K."/>
            <person name="Pethybridge S.J."/>
            <person name="Sun J."/>
            <person name="Steenkamp E.T."/>
            <person name="van der Nest M.A."/>
            <person name="van Wyk S."/>
            <person name="Wingfield M.J."/>
            <person name="Xiong C."/>
            <person name="Yue Q."/>
            <person name="Zhang X."/>
        </authorList>
    </citation>
    <scope>NUCLEOTIDE SEQUENCE [LARGE SCALE GENOMIC DNA]</scope>
    <source>
        <strain evidence="3 4">DSM 5745</strain>
    </source>
</reference>
<dbReference type="Proteomes" id="UP000256690">
    <property type="component" value="Unassembled WGS sequence"/>
</dbReference>
<feature type="region of interest" description="Disordered" evidence="1">
    <location>
        <begin position="469"/>
        <end position="499"/>
    </location>
</feature>
<accession>A0A3D8SJH8</accession>
<protein>
    <recommendedName>
        <fullName evidence="2">T6SS Phospholipase effector Tle1-like catalytic domain-containing protein</fullName>
    </recommendedName>
</protein>
<dbReference type="AlphaFoldDB" id="A0A3D8SJH8"/>
<evidence type="ECO:0000313" key="4">
    <source>
        <dbReference type="Proteomes" id="UP000256690"/>
    </source>
</evidence>
<gene>
    <name evidence="3" type="ORF">DSM5745_03122</name>
</gene>
<dbReference type="RefSeq" id="XP_026606004.1">
    <property type="nucleotide sequence ID" value="XM_026745138.1"/>
</dbReference>
<organism evidence="3 4">
    <name type="scientific">Aspergillus mulundensis</name>
    <dbReference type="NCBI Taxonomy" id="1810919"/>
    <lineage>
        <taxon>Eukaryota</taxon>
        <taxon>Fungi</taxon>
        <taxon>Dikarya</taxon>
        <taxon>Ascomycota</taxon>
        <taxon>Pezizomycotina</taxon>
        <taxon>Eurotiomycetes</taxon>
        <taxon>Eurotiomycetidae</taxon>
        <taxon>Eurotiales</taxon>
        <taxon>Aspergillaceae</taxon>
        <taxon>Aspergillus</taxon>
        <taxon>Aspergillus subgen. Nidulantes</taxon>
    </lineage>
</organism>
<feature type="compositionally biased region" description="Basic and acidic residues" evidence="1">
    <location>
        <begin position="469"/>
        <end position="481"/>
    </location>
</feature>
<feature type="compositionally biased region" description="Polar residues" evidence="1">
    <location>
        <begin position="306"/>
        <end position="319"/>
    </location>
</feature>
<dbReference type="Pfam" id="PF09994">
    <property type="entry name" value="T6SS_Tle1-like_cat"/>
    <property type="match status" value="1"/>
</dbReference>
<dbReference type="PANTHER" id="PTHR33840">
    <property type="match status" value="1"/>
</dbReference>
<feature type="region of interest" description="Disordered" evidence="1">
    <location>
        <begin position="245"/>
        <end position="384"/>
    </location>
</feature>
<dbReference type="EMBL" id="PVWQ01000003">
    <property type="protein sequence ID" value="RDW86480.1"/>
    <property type="molecule type" value="Genomic_DNA"/>
</dbReference>
<feature type="compositionally biased region" description="Basic residues" evidence="1">
    <location>
        <begin position="249"/>
        <end position="261"/>
    </location>
</feature>
<name>A0A3D8SJH8_9EURO</name>
<comment type="caution">
    <text evidence="3">The sequence shown here is derived from an EMBL/GenBank/DDBJ whole genome shotgun (WGS) entry which is preliminary data.</text>
</comment>
<evidence type="ECO:0000259" key="2">
    <source>
        <dbReference type="Pfam" id="PF09994"/>
    </source>
</evidence>
<keyword evidence="4" id="KW-1185">Reference proteome</keyword>
<proteinExistence type="predicted"/>
<dbReference type="STRING" id="1810919.A0A3D8SJH8"/>
<dbReference type="OrthoDB" id="3162439at2759"/>
<sequence>MEGAGVGPRLARPRQFVLCFDGTGNRFNGDESDSNVLKIFRMLDRSQPHQFHYYQPGIGTYVTTNTLSHTGRFQRIKSAYQKAKDSAIGSSFDAHVMGGYKFLMRFYNPGDEIYFIGFSRGAYVARFLAEMLDFIGLLEAGNEELTRFAWKTFAKWQQRGGDSEEDKAEKQKLFRYMKAFRETFSRPITRIKFMGLFDTVNSVPRFESAWMQRSKFPYTARSSARVIRHAVGIDERRAKFRQDLISQARPKKKTHYHHHPHLREYLRPHSRDPKEEKPQENNVPEIVLNDNLDVGDKINGAVDPGHQSQEDTGSVYRSSHASHESLHSGNRYRPTSPSPRRRKPSLAVPMPTASTEDLNSLRSGRSGHSGMSLQVPSEGRVVEDDDDREQDIQEVWFPGGHADIGGGWTLGDGESWALSHAPLVWMVHAAQAAGLEFDPAKMKQFECLEEFEGDYSPIKENIKWQKSWCEDPAHGHDDQPNGKENGMHTTGDKDFEQPSSSSQRFKAALYASSTEGLLHDCLSFGNGLPRLSVLTWRMMEYLPFRRMDLQEDGSWEPIRWPLPGGEVRDMPHDAQVHVSAIRRLKKDPNYRPGNLICGGGGRGVKRAPPEYGIGEWVVKSHEGCPIRETYVRKRASKMCKDEHN</sequence>
<feature type="compositionally biased region" description="Basic and acidic residues" evidence="1">
    <location>
        <begin position="262"/>
        <end position="279"/>
    </location>
</feature>
<evidence type="ECO:0000313" key="3">
    <source>
        <dbReference type="EMBL" id="RDW86480.1"/>
    </source>
</evidence>
<dbReference type="InterPro" id="IPR018712">
    <property type="entry name" value="Tle1-like_cat"/>
</dbReference>